<organism evidence="2">
    <name type="scientific">Microbacterium sp. LWS13-1.2</name>
    <dbReference type="NCBI Taxonomy" id="3135264"/>
    <lineage>
        <taxon>Bacteria</taxon>
        <taxon>Bacillati</taxon>
        <taxon>Actinomycetota</taxon>
        <taxon>Actinomycetes</taxon>
        <taxon>Micrococcales</taxon>
        <taxon>Microbacteriaceae</taxon>
        <taxon>Microbacterium</taxon>
    </lineage>
</organism>
<dbReference type="EMBL" id="CP151632">
    <property type="protein sequence ID" value="WZO34858.1"/>
    <property type="molecule type" value="Genomic_DNA"/>
</dbReference>
<gene>
    <name evidence="2" type="ORF">MRBLWS13_002526</name>
</gene>
<proteinExistence type="predicted"/>
<dbReference type="AlphaFoldDB" id="A0AAU6SD96"/>
<feature type="region of interest" description="Disordered" evidence="1">
    <location>
        <begin position="1"/>
        <end position="35"/>
    </location>
</feature>
<dbReference type="PANTHER" id="PTHR36456:SF1">
    <property type="entry name" value="UPF0232 PROTEIN SCO3875"/>
    <property type="match status" value="1"/>
</dbReference>
<accession>A0AAU6SD96</accession>
<evidence type="ECO:0000256" key="1">
    <source>
        <dbReference type="SAM" id="MobiDB-lite"/>
    </source>
</evidence>
<dbReference type="PANTHER" id="PTHR36456">
    <property type="entry name" value="UPF0232 PROTEIN SCO3875"/>
    <property type="match status" value="1"/>
</dbReference>
<dbReference type="RefSeq" id="WP_349425717.1">
    <property type="nucleotide sequence ID" value="NZ_CP151632.1"/>
</dbReference>
<dbReference type="Pfam" id="PF05258">
    <property type="entry name" value="DciA"/>
    <property type="match status" value="1"/>
</dbReference>
<dbReference type="InterPro" id="IPR007922">
    <property type="entry name" value="DciA-like"/>
</dbReference>
<sequence length="188" mass="20515">MPDPSAGPGAEPQKSPDAVSGPGAGGVPDRTDVPETIATYLRLRGLEPSARSFRKRRRRTVDDENIPFAPGRDPRGVGDVIADLTREAGWNGQLAREDVVRAWAEVAGEDTARHTRPVAFSEGSLTVQADSTAWAKQLQLMRAHILSEIVRRFPEAKVDSVRFIGPDVPSWKWGPRTIPGRGPRDTYG</sequence>
<reference evidence="2" key="1">
    <citation type="submission" date="2024-04" db="EMBL/GenBank/DDBJ databases">
        <authorList>
            <person name="Roder T."/>
            <person name="Oberhansli S."/>
            <person name="Kreuzer M."/>
        </authorList>
    </citation>
    <scope>NUCLEOTIDE SEQUENCE</scope>
    <source>
        <strain evidence="2">LWS13-1.2</strain>
    </source>
</reference>
<protein>
    <submittedName>
        <fullName evidence="2">DciA family protein</fullName>
    </submittedName>
</protein>
<evidence type="ECO:0000313" key="2">
    <source>
        <dbReference type="EMBL" id="WZO34858.1"/>
    </source>
</evidence>
<name>A0AAU6SD96_9MICO</name>